<dbReference type="Gene3D" id="1.10.10.10">
    <property type="entry name" value="Winged helix-like DNA-binding domain superfamily/Winged helix DNA-binding domain"/>
    <property type="match status" value="1"/>
</dbReference>
<dbReference type="InterPro" id="IPR011991">
    <property type="entry name" value="ArsR-like_HTH"/>
</dbReference>
<reference evidence="7" key="1">
    <citation type="journal article" date="2019" name="Int. J. Syst. Evol. Microbiol.">
        <title>The Global Catalogue of Microorganisms (GCM) 10K type strain sequencing project: providing services to taxonomists for standard genome sequencing and annotation.</title>
        <authorList>
            <consortium name="The Broad Institute Genomics Platform"/>
            <consortium name="The Broad Institute Genome Sequencing Center for Infectious Disease"/>
            <person name="Wu L."/>
            <person name="Ma J."/>
        </authorList>
    </citation>
    <scope>NUCLEOTIDE SEQUENCE [LARGE SCALE GENOMIC DNA]</scope>
    <source>
        <strain evidence="7">KACC 14249</strain>
    </source>
</reference>
<dbReference type="SUPFAM" id="SSF55781">
    <property type="entry name" value="GAF domain-like"/>
    <property type="match status" value="1"/>
</dbReference>
<dbReference type="InterPro" id="IPR036390">
    <property type="entry name" value="WH_DNA-bd_sf"/>
</dbReference>
<evidence type="ECO:0000313" key="7">
    <source>
        <dbReference type="Proteomes" id="UP001596189"/>
    </source>
</evidence>
<dbReference type="InterPro" id="IPR050707">
    <property type="entry name" value="HTH_MetabolicPath_Reg"/>
</dbReference>
<dbReference type="Proteomes" id="UP001596189">
    <property type="component" value="Unassembled WGS sequence"/>
</dbReference>
<dbReference type="SMART" id="SM00346">
    <property type="entry name" value="HTH_ICLR"/>
    <property type="match status" value="1"/>
</dbReference>
<dbReference type="PROSITE" id="PS51077">
    <property type="entry name" value="HTH_ICLR"/>
    <property type="match status" value="1"/>
</dbReference>
<dbReference type="Pfam" id="PF01614">
    <property type="entry name" value="IclR_C"/>
    <property type="match status" value="1"/>
</dbReference>
<proteinExistence type="predicted"/>
<evidence type="ECO:0000313" key="6">
    <source>
        <dbReference type="EMBL" id="MFC6009074.1"/>
    </source>
</evidence>
<name>A0ABW1JI73_9ACTN</name>
<keyword evidence="7" id="KW-1185">Reference proteome</keyword>
<dbReference type="InterPro" id="IPR005471">
    <property type="entry name" value="Tscrpt_reg_IclR_N"/>
</dbReference>
<keyword evidence="1" id="KW-0805">Transcription regulation</keyword>
<sequence length="214" mass="22461">MTTSGHPETSQTLDRGLQLLLLLAADESGCTVTELAAALGVARPVVYRLLTTLEQRHLATRGRDGRVRLGLGVLALAGRVQPLLRDVATPVLRQLADEVGATAHLTVVDGDEALAVVVVEPQWTQFHVAYRVGSRHPLVRGAAGRAILAMRSGAPETATSDGELQPGAHGLAIGWSVGPLEGSVGVVTLTPLDPDDVSAAVRTARDDLVQRLQT</sequence>
<dbReference type="CDD" id="cd00090">
    <property type="entry name" value="HTH_ARSR"/>
    <property type="match status" value="1"/>
</dbReference>
<dbReference type="PANTHER" id="PTHR30136:SF24">
    <property type="entry name" value="HTH-TYPE TRANSCRIPTIONAL REPRESSOR ALLR"/>
    <property type="match status" value="1"/>
</dbReference>
<dbReference type="SUPFAM" id="SSF46785">
    <property type="entry name" value="Winged helix' DNA-binding domain"/>
    <property type="match status" value="1"/>
</dbReference>
<organism evidence="6 7">
    <name type="scientific">Angustibacter luteus</name>
    <dbReference type="NCBI Taxonomy" id="658456"/>
    <lineage>
        <taxon>Bacteria</taxon>
        <taxon>Bacillati</taxon>
        <taxon>Actinomycetota</taxon>
        <taxon>Actinomycetes</taxon>
        <taxon>Kineosporiales</taxon>
        <taxon>Kineosporiaceae</taxon>
    </lineage>
</organism>
<keyword evidence="2" id="KW-0238">DNA-binding</keyword>
<accession>A0ABW1JI73</accession>
<evidence type="ECO:0000256" key="3">
    <source>
        <dbReference type="ARBA" id="ARBA00023163"/>
    </source>
</evidence>
<evidence type="ECO:0000256" key="2">
    <source>
        <dbReference type="ARBA" id="ARBA00023125"/>
    </source>
</evidence>
<dbReference type="InterPro" id="IPR029016">
    <property type="entry name" value="GAF-like_dom_sf"/>
</dbReference>
<dbReference type="PROSITE" id="PS51078">
    <property type="entry name" value="ICLR_ED"/>
    <property type="match status" value="1"/>
</dbReference>
<protein>
    <submittedName>
        <fullName evidence="6">IclR family transcriptional regulator</fullName>
    </submittedName>
</protein>
<dbReference type="Gene3D" id="3.30.450.40">
    <property type="match status" value="1"/>
</dbReference>
<keyword evidence="3" id="KW-0804">Transcription</keyword>
<gene>
    <name evidence="6" type="ORF">ACFQDO_18215</name>
</gene>
<feature type="domain" description="IclR-ED" evidence="5">
    <location>
        <begin position="65"/>
        <end position="214"/>
    </location>
</feature>
<dbReference type="InterPro" id="IPR036388">
    <property type="entry name" value="WH-like_DNA-bd_sf"/>
</dbReference>
<evidence type="ECO:0000259" key="4">
    <source>
        <dbReference type="PROSITE" id="PS51077"/>
    </source>
</evidence>
<comment type="caution">
    <text evidence="6">The sequence shown here is derived from an EMBL/GenBank/DDBJ whole genome shotgun (WGS) entry which is preliminary data.</text>
</comment>
<dbReference type="RefSeq" id="WP_345717602.1">
    <property type="nucleotide sequence ID" value="NZ_BAABFP010000007.1"/>
</dbReference>
<feature type="domain" description="HTH iclR-type" evidence="4">
    <location>
        <begin position="10"/>
        <end position="71"/>
    </location>
</feature>
<dbReference type="EMBL" id="JBHSRD010000008">
    <property type="protein sequence ID" value="MFC6009074.1"/>
    <property type="molecule type" value="Genomic_DNA"/>
</dbReference>
<dbReference type="Pfam" id="PF09339">
    <property type="entry name" value="HTH_IclR"/>
    <property type="match status" value="1"/>
</dbReference>
<dbReference type="InterPro" id="IPR014757">
    <property type="entry name" value="Tscrpt_reg_IclR_C"/>
</dbReference>
<evidence type="ECO:0000259" key="5">
    <source>
        <dbReference type="PROSITE" id="PS51078"/>
    </source>
</evidence>
<evidence type="ECO:0000256" key="1">
    <source>
        <dbReference type="ARBA" id="ARBA00023015"/>
    </source>
</evidence>
<dbReference type="PANTHER" id="PTHR30136">
    <property type="entry name" value="HELIX-TURN-HELIX TRANSCRIPTIONAL REGULATOR, ICLR FAMILY"/>
    <property type="match status" value="1"/>
</dbReference>